<dbReference type="InterPro" id="IPR007816">
    <property type="entry name" value="ResB-like_domain"/>
</dbReference>
<evidence type="ECO:0000256" key="2">
    <source>
        <dbReference type="ARBA" id="ARBA00022692"/>
    </source>
</evidence>
<feature type="transmembrane region" description="Helical" evidence="6">
    <location>
        <begin position="46"/>
        <end position="67"/>
    </location>
</feature>
<feature type="transmembrane region" description="Helical" evidence="6">
    <location>
        <begin position="132"/>
        <end position="157"/>
    </location>
</feature>
<evidence type="ECO:0000256" key="5">
    <source>
        <dbReference type="ARBA" id="ARBA00023136"/>
    </source>
</evidence>
<evidence type="ECO:0000259" key="7">
    <source>
        <dbReference type="Pfam" id="PF05140"/>
    </source>
</evidence>
<comment type="subcellular location">
    <subcellularLocation>
        <location evidence="1">Membrane</location>
        <topology evidence="1">Multi-pass membrane protein</topology>
    </subcellularLocation>
</comment>
<keyword evidence="2 6" id="KW-0812">Transmembrane</keyword>
<dbReference type="PANTHER" id="PTHR31566:SF0">
    <property type="entry name" value="CYTOCHROME C BIOGENESIS PROTEIN CCS1, CHLOROPLASTIC"/>
    <property type="match status" value="1"/>
</dbReference>
<evidence type="ECO:0000256" key="4">
    <source>
        <dbReference type="ARBA" id="ARBA00022989"/>
    </source>
</evidence>
<dbReference type="Pfam" id="PF05140">
    <property type="entry name" value="ResB"/>
    <property type="match status" value="2"/>
</dbReference>
<dbReference type="AlphaFoldDB" id="A0A1M6QZ25"/>
<keyword evidence="4 6" id="KW-1133">Transmembrane helix</keyword>
<dbReference type="EMBL" id="FRAR01000009">
    <property type="protein sequence ID" value="SHK25317.1"/>
    <property type="molecule type" value="Genomic_DNA"/>
</dbReference>
<dbReference type="PANTHER" id="PTHR31566">
    <property type="entry name" value="CYTOCHROME C BIOGENESIS PROTEIN CCS1, CHLOROPLASTIC"/>
    <property type="match status" value="1"/>
</dbReference>
<feature type="domain" description="ResB-like" evidence="7">
    <location>
        <begin position="41"/>
        <end position="243"/>
    </location>
</feature>
<dbReference type="GO" id="GO:0017004">
    <property type="term" value="P:cytochrome complex assembly"/>
    <property type="evidence" value="ECO:0007669"/>
    <property type="project" value="UniProtKB-KW"/>
</dbReference>
<keyword evidence="3" id="KW-0201">Cytochrome c-type biogenesis</keyword>
<name>A0A1M6QZ25_9FIRM</name>
<protein>
    <submittedName>
        <fullName evidence="8">Cytochrome c biogenesis protein</fullName>
    </submittedName>
</protein>
<evidence type="ECO:0000313" key="8">
    <source>
        <dbReference type="EMBL" id="SHK25317.1"/>
    </source>
</evidence>
<feature type="transmembrane region" description="Helical" evidence="6">
    <location>
        <begin position="20"/>
        <end position="40"/>
    </location>
</feature>
<keyword evidence="9" id="KW-1185">Reference proteome</keyword>
<feature type="domain" description="ResB-like" evidence="7">
    <location>
        <begin position="307"/>
        <end position="369"/>
    </location>
</feature>
<gene>
    <name evidence="8" type="ORF">SAMN02745123_01282</name>
</gene>
<evidence type="ECO:0000256" key="1">
    <source>
        <dbReference type="ARBA" id="ARBA00004141"/>
    </source>
</evidence>
<feature type="transmembrane region" description="Helical" evidence="6">
    <location>
        <begin position="326"/>
        <end position="344"/>
    </location>
</feature>
<keyword evidence="5 6" id="KW-0472">Membrane</keyword>
<proteinExistence type="predicted"/>
<dbReference type="STRING" id="1121421.SAMN02745123_01282"/>
<reference evidence="9" key="1">
    <citation type="submission" date="2016-11" db="EMBL/GenBank/DDBJ databases">
        <authorList>
            <person name="Varghese N."/>
            <person name="Submissions S."/>
        </authorList>
    </citation>
    <scope>NUCLEOTIDE SEQUENCE [LARGE SCALE GENOMIC DNA]</scope>
    <source>
        <strain evidence="9">DSM 10349</strain>
    </source>
</reference>
<evidence type="ECO:0000313" key="9">
    <source>
        <dbReference type="Proteomes" id="UP000183997"/>
    </source>
</evidence>
<accession>A0A1M6QZ25</accession>
<sequence length="395" mass="44007">MFKLKLMMTGAWKVFTSMSLGLALLCLVIVLSIIGTFYVGIFTSPWFLTTSALLTINLLACTCRRLATLLKNRRNFPAALEQEGKYRCLELANCSPERAVKEAGAELRRLGFRLRVQSVQQGTMISGSKNGWAVLGSPLLHLAMVFVIAGSVVGGVFGQEKYYEVAVPGKALLSHDGYPFDLNIKKFHVDTYEDGTAKQYTSHIEVLSANQKALEKTVSVNNPLQYQGVKVYQTAFGYHLQGAVREENRSVDFDVEEGDPIFLGGPAKLELAVQWPRYYVFSNGVPFTMGIAELGEPINILSQEIVFTKRTTYTGLQVKKDPGLPLIWAGFILFLLALPMRLYVRSNQIWLLLSASTTGTEVRLAARHRIKGKEQEDLILEKLSGITWEERALQS</sequence>
<dbReference type="InterPro" id="IPR023494">
    <property type="entry name" value="Cyt_c_bgen_Ccs1/CcsB/ResB"/>
</dbReference>
<dbReference type="RefSeq" id="WP_238456742.1">
    <property type="nucleotide sequence ID" value="NZ_FRAR01000009.1"/>
</dbReference>
<dbReference type="GO" id="GO:0016020">
    <property type="term" value="C:membrane"/>
    <property type="evidence" value="ECO:0007669"/>
    <property type="project" value="UniProtKB-SubCell"/>
</dbReference>
<evidence type="ECO:0000256" key="6">
    <source>
        <dbReference type="SAM" id="Phobius"/>
    </source>
</evidence>
<organism evidence="8 9">
    <name type="scientific">Desulforamulus aeronauticus DSM 10349</name>
    <dbReference type="NCBI Taxonomy" id="1121421"/>
    <lineage>
        <taxon>Bacteria</taxon>
        <taxon>Bacillati</taxon>
        <taxon>Bacillota</taxon>
        <taxon>Clostridia</taxon>
        <taxon>Eubacteriales</taxon>
        <taxon>Peptococcaceae</taxon>
        <taxon>Desulforamulus</taxon>
    </lineage>
</organism>
<evidence type="ECO:0000256" key="3">
    <source>
        <dbReference type="ARBA" id="ARBA00022748"/>
    </source>
</evidence>
<dbReference type="Proteomes" id="UP000183997">
    <property type="component" value="Unassembled WGS sequence"/>
</dbReference>